<accession>A0A0G1B4R0</accession>
<sequence>MKRFLWLAYPLIVLVLIIFSINFFASGRLWAGLTRQKSKVDANRIQITKLTKKLALLKNVDLSKVNNENNYLQTLVPTSKQVPMLLTEIYQSATAAGVLVESYKGSVRDVTASASGEKMSLDVTFLVGDANNLYKLLQQLERRIPLLDITKVSFTLDKAVVTVSGLWYPVLKFTPDLTYEIVDSESKIAEINSKLVQYGVTVLPNVDVISIDKASETPF</sequence>
<protein>
    <submittedName>
        <fullName evidence="2">Uncharacterized protein</fullName>
    </submittedName>
</protein>
<dbReference type="EMBL" id="LCCN01000006">
    <property type="protein sequence ID" value="KKS32533.1"/>
    <property type="molecule type" value="Genomic_DNA"/>
</dbReference>
<evidence type="ECO:0000313" key="2">
    <source>
        <dbReference type="EMBL" id="KKS32533.1"/>
    </source>
</evidence>
<evidence type="ECO:0000313" key="3">
    <source>
        <dbReference type="Proteomes" id="UP000034160"/>
    </source>
</evidence>
<keyword evidence="1" id="KW-1133">Transmembrane helix</keyword>
<feature type="transmembrane region" description="Helical" evidence="1">
    <location>
        <begin position="6"/>
        <end position="25"/>
    </location>
</feature>
<gene>
    <name evidence="2" type="ORF">UU93_C0006G0012</name>
</gene>
<organism evidence="2 3">
    <name type="scientific">Candidatus Amesbacteria bacterium GW2011_GWA2_42_12</name>
    <dbReference type="NCBI Taxonomy" id="1618356"/>
    <lineage>
        <taxon>Bacteria</taxon>
        <taxon>Candidatus Amesiibacteriota</taxon>
    </lineage>
</organism>
<keyword evidence="1" id="KW-0812">Transmembrane</keyword>
<dbReference type="AlphaFoldDB" id="A0A0G1B4R0"/>
<evidence type="ECO:0000256" key="1">
    <source>
        <dbReference type="SAM" id="Phobius"/>
    </source>
</evidence>
<proteinExistence type="predicted"/>
<name>A0A0G1B4R0_9BACT</name>
<comment type="caution">
    <text evidence="2">The sequence shown here is derived from an EMBL/GenBank/DDBJ whole genome shotgun (WGS) entry which is preliminary data.</text>
</comment>
<keyword evidence="1" id="KW-0472">Membrane</keyword>
<reference evidence="2 3" key="1">
    <citation type="journal article" date="2015" name="Nature">
        <title>rRNA introns, odd ribosomes, and small enigmatic genomes across a large radiation of phyla.</title>
        <authorList>
            <person name="Brown C.T."/>
            <person name="Hug L.A."/>
            <person name="Thomas B.C."/>
            <person name="Sharon I."/>
            <person name="Castelle C.J."/>
            <person name="Singh A."/>
            <person name="Wilkins M.J."/>
            <person name="Williams K.H."/>
            <person name="Banfield J.F."/>
        </authorList>
    </citation>
    <scope>NUCLEOTIDE SEQUENCE [LARGE SCALE GENOMIC DNA]</scope>
</reference>
<dbReference type="STRING" id="1618356.UU93_C0006G0012"/>
<dbReference type="Proteomes" id="UP000034160">
    <property type="component" value="Unassembled WGS sequence"/>
</dbReference>